<dbReference type="Gene3D" id="1.10.10.10">
    <property type="entry name" value="Winged helix-like DNA-binding domain superfamily/Winged helix DNA-binding domain"/>
    <property type="match status" value="1"/>
</dbReference>
<evidence type="ECO:0000313" key="5">
    <source>
        <dbReference type="EMBL" id="QDQ28376.1"/>
    </source>
</evidence>
<proteinExistence type="predicted"/>
<feature type="domain" description="HTH luxR-type" evidence="4">
    <location>
        <begin position="1"/>
        <end position="61"/>
    </location>
</feature>
<dbReference type="AlphaFoldDB" id="A0A516SJQ1"/>
<dbReference type="PROSITE" id="PS50043">
    <property type="entry name" value="HTH_LUXR_2"/>
    <property type="match status" value="1"/>
</dbReference>
<dbReference type="GO" id="GO:0006355">
    <property type="term" value="P:regulation of DNA-templated transcription"/>
    <property type="evidence" value="ECO:0007669"/>
    <property type="project" value="InterPro"/>
</dbReference>
<sequence>MHLTPREQTVLALIARGHTDRDIAERLSFSLSTARKHRENLLLKFHAGKSTRLVIQYFAIYGVALKKTH</sequence>
<dbReference type="SUPFAM" id="SSF46894">
    <property type="entry name" value="C-terminal effector domain of the bipartite response regulators"/>
    <property type="match status" value="1"/>
</dbReference>
<dbReference type="InterPro" id="IPR036388">
    <property type="entry name" value="WH-like_DNA-bd_sf"/>
</dbReference>
<evidence type="ECO:0000313" key="6">
    <source>
        <dbReference type="Proteomes" id="UP000317550"/>
    </source>
</evidence>
<organism evidence="5 6">
    <name type="scientific">Chitinimonas arctica</name>
    <dbReference type="NCBI Taxonomy" id="2594795"/>
    <lineage>
        <taxon>Bacteria</taxon>
        <taxon>Pseudomonadati</taxon>
        <taxon>Pseudomonadota</taxon>
        <taxon>Betaproteobacteria</taxon>
        <taxon>Neisseriales</taxon>
        <taxon>Chitinibacteraceae</taxon>
        <taxon>Chitinimonas</taxon>
    </lineage>
</organism>
<dbReference type="PANTHER" id="PTHR44688:SF16">
    <property type="entry name" value="DNA-BINDING TRANSCRIPTIONAL ACTIVATOR DEVR_DOSR"/>
    <property type="match status" value="1"/>
</dbReference>
<keyword evidence="3" id="KW-0804">Transcription</keyword>
<reference evidence="6" key="1">
    <citation type="submission" date="2019-07" db="EMBL/GenBank/DDBJ databases">
        <title>Chitinimonas sp. nov., isolated from Ny-Alesund, arctica soil.</title>
        <authorList>
            <person name="Xu Q."/>
            <person name="Peng F."/>
        </authorList>
    </citation>
    <scope>NUCLEOTIDE SEQUENCE [LARGE SCALE GENOMIC DNA]</scope>
    <source>
        <strain evidence="6">R3-44</strain>
    </source>
</reference>
<keyword evidence="6" id="KW-1185">Reference proteome</keyword>
<gene>
    <name evidence="5" type="ORF">FNU76_19585</name>
</gene>
<dbReference type="OrthoDB" id="3197423at2"/>
<dbReference type="InterPro" id="IPR016032">
    <property type="entry name" value="Sig_transdc_resp-reg_C-effctor"/>
</dbReference>
<dbReference type="RefSeq" id="WP_144279759.1">
    <property type="nucleotide sequence ID" value="NZ_CP041730.1"/>
</dbReference>
<dbReference type="EMBL" id="CP041730">
    <property type="protein sequence ID" value="QDQ28376.1"/>
    <property type="molecule type" value="Genomic_DNA"/>
</dbReference>
<evidence type="ECO:0000256" key="2">
    <source>
        <dbReference type="ARBA" id="ARBA00023125"/>
    </source>
</evidence>
<dbReference type="Proteomes" id="UP000317550">
    <property type="component" value="Chromosome"/>
</dbReference>
<evidence type="ECO:0000256" key="1">
    <source>
        <dbReference type="ARBA" id="ARBA00023015"/>
    </source>
</evidence>
<evidence type="ECO:0000259" key="4">
    <source>
        <dbReference type="PROSITE" id="PS50043"/>
    </source>
</evidence>
<accession>A0A516SJQ1</accession>
<keyword evidence="2" id="KW-0238">DNA-binding</keyword>
<dbReference type="Pfam" id="PF00196">
    <property type="entry name" value="GerE"/>
    <property type="match status" value="1"/>
</dbReference>
<name>A0A516SJQ1_9NEIS</name>
<dbReference type="InterPro" id="IPR000792">
    <property type="entry name" value="Tscrpt_reg_LuxR_C"/>
</dbReference>
<keyword evidence="1" id="KW-0805">Transcription regulation</keyword>
<protein>
    <recommendedName>
        <fullName evidence="4">HTH luxR-type domain-containing protein</fullName>
    </recommendedName>
</protein>
<dbReference type="KEGG" id="cari:FNU76_19585"/>
<dbReference type="GO" id="GO:0003677">
    <property type="term" value="F:DNA binding"/>
    <property type="evidence" value="ECO:0007669"/>
    <property type="project" value="UniProtKB-KW"/>
</dbReference>
<dbReference type="PANTHER" id="PTHR44688">
    <property type="entry name" value="DNA-BINDING TRANSCRIPTIONAL ACTIVATOR DEVR_DOSR"/>
    <property type="match status" value="1"/>
</dbReference>
<dbReference type="SMART" id="SM00421">
    <property type="entry name" value="HTH_LUXR"/>
    <property type="match status" value="1"/>
</dbReference>
<dbReference type="PRINTS" id="PR00038">
    <property type="entry name" value="HTHLUXR"/>
</dbReference>
<evidence type="ECO:0000256" key="3">
    <source>
        <dbReference type="ARBA" id="ARBA00023163"/>
    </source>
</evidence>